<gene>
    <name evidence="2" type="ORF">GGR46_001433</name>
</gene>
<name>A0A7W6JQZ3_9SPHN</name>
<reference evidence="2 3" key="1">
    <citation type="submission" date="2020-08" db="EMBL/GenBank/DDBJ databases">
        <title>Genomic Encyclopedia of Type Strains, Phase IV (KMG-IV): sequencing the most valuable type-strain genomes for metagenomic binning, comparative biology and taxonomic classification.</title>
        <authorList>
            <person name="Goeker M."/>
        </authorList>
    </citation>
    <scope>NUCLEOTIDE SEQUENCE [LARGE SCALE GENOMIC DNA]</scope>
    <source>
        <strain evidence="2 3">DSM 101806</strain>
    </source>
</reference>
<dbReference type="RefSeq" id="WP_183995924.1">
    <property type="nucleotide sequence ID" value="NZ_JACIEH010000001.1"/>
</dbReference>
<evidence type="ECO:0000256" key="1">
    <source>
        <dbReference type="SAM" id="Phobius"/>
    </source>
</evidence>
<evidence type="ECO:0000313" key="3">
    <source>
        <dbReference type="Proteomes" id="UP000557392"/>
    </source>
</evidence>
<evidence type="ECO:0000313" key="2">
    <source>
        <dbReference type="EMBL" id="MBB4097900.1"/>
    </source>
</evidence>
<keyword evidence="1" id="KW-0812">Transmembrane</keyword>
<dbReference type="Proteomes" id="UP000557392">
    <property type="component" value="Unassembled WGS sequence"/>
</dbReference>
<feature type="transmembrane region" description="Helical" evidence="1">
    <location>
        <begin position="30"/>
        <end position="49"/>
    </location>
</feature>
<keyword evidence="1" id="KW-0472">Membrane</keyword>
<sequence>MSGKAFRPIDWQRTFWNTDGTRPWGRIAKAFVYLLVPQLLVIAAVIWALKGSFDIGPQATGLVIAEVLIFCCALFFVPEPGK</sequence>
<proteinExistence type="predicted"/>
<comment type="caution">
    <text evidence="2">The sequence shown here is derived from an EMBL/GenBank/DDBJ whole genome shotgun (WGS) entry which is preliminary data.</text>
</comment>
<accession>A0A7W6JQZ3</accession>
<keyword evidence="1" id="KW-1133">Transmembrane helix</keyword>
<dbReference type="AlphaFoldDB" id="A0A7W6JQZ3"/>
<dbReference type="EMBL" id="JACIEH010000001">
    <property type="protein sequence ID" value="MBB4097900.1"/>
    <property type="molecule type" value="Genomic_DNA"/>
</dbReference>
<organism evidence="2 3">
    <name type="scientific">Sphingomonas kyeonggiensis</name>
    <dbReference type="NCBI Taxonomy" id="1268553"/>
    <lineage>
        <taxon>Bacteria</taxon>
        <taxon>Pseudomonadati</taxon>
        <taxon>Pseudomonadota</taxon>
        <taxon>Alphaproteobacteria</taxon>
        <taxon>Sphingomonadales</taxon>
        <taxon>Sphingomonadaceae</taxon>
        <taxon>Sphingomonas</taxon>
    </lineage>
</organism>
<protein>
    <submittedName>
        <fullName evidence="2">Uncharacterized protein</fullName>
    </submittedName>
</protein>
<feature type="transmembrane region" description="Helical" evidence="1">
    <location>
        <begin position="55"/>
        <end position="77"/>
    </location>
</feature>
<keyword evidence="3" id="KW-1185">Reference proteome</keyword>